<evidence type="ECO:0000256" key="2">
    <source>
        <dbReference type="ARBA" id="ARBA00022692"/>
    </source>
</evidence>
<gene>
    <name evidence="7" type="ORF">GRI94_04315</name>
    <name evidence="8" type="ORF">GRI94_18405</name>
</gene>
<accession>A0A845ARB4</accession>
<comment type="caution">
    <text evidence="7">The sequence shown here is derived from an EMBL/GenBank/DDBJ whole genome shotgun (WGS) entry which is preliminary data.</text>
</comment>
<evidence type="ECO:0000313" key="8">
    <source>
        <dbReference type="EMBL" id="MXP33806.1"/>
    </source>
</evidence>
<feature type="transmembrane region" description="Helical" evidence="5">
    <location>
        <begin position="189"/>
        <end position="210"/>
    </location>
</feature>
<dbReference type="EMBL" id="WTYE01000001">
    <property type="protein sequence ID" value="MXP31046.1"/>
    <property type="molecule type" value="Genomic_DNA"/>
</dbReference>
<keyword evidence="9" id="KW-1185">Reference proteome</keyword>
<comment type="subcellular location">
    <subcellularLocation>
        <location evidence="1">Membrane</location>
        <topology evidence="1">Multi-pass membrane protein</topology>
    </subcellularLocation>
</comment>
<feature type="domain" description="NnrU" evidence="6">
    <location>
        <begin position="8"/>
        <end position="220"/>
    </location>
</feature>
<keyword evidence="4 5" id="KW-0472">Membrane</keyword>
<dbReference type="GO" id="GO:0016020">
    <property type="term" value="C:membrane"/>
    <property type="evidence" value="ECO:0007669"/>
    <property type="project" value="UniProtKB-SubCell"/>
</dbReference>
<evidence type="ECO:0000313" key="9">
    <source>
        <dbReference type="Proteomes" id="UP000446786"/>
    </source>
</evidence>
<dbReference type="EMBL" id="WTYE01000001">
    <property type="protein sequence ID" value="MXP33806.1"/>
    <property type="molecule type" value="Genomic_DNA"/>
</dbReference>
<evidence type="ECO:0000256" key="4">
    <source>
        <dbReference type="ARBA" id="ARBA00023136"/>
    </source>
</evidence>
<name>A0A845ARB4_9SPHN</name>
<evidence type="ECO:0000256" key="1">
    <source>
        <dbReference type="ARBA" id="ARBA00004141"/>
    </source>
</evidence>
<evidence type="ECO:0000313" key="7">
    <source>
        <dbReference type="EMBL" id="MXP31046.1"/>
    </source>
</evidence>
<dbReference type="InterPro" id="IPR009915">
    <property type="entry name" value="NnrU_dom"/>
</dbReference>
<sequence>MDSALLSLIAASVTFVGAHFVMSHPLRAPMVGILGETGFQAVYSVIVLASMVWMYFAFTAIETPSVLWAGGFTGPSWIVASAITLIAMVLLVGSMTPKNPALGAPGAEDAARAAPQGVFTITRHPMMWAFALWAIAHIVAAPTERTVVVSLAVLVMALVGAKLQDAKKEQLMGEAWHVWEGQTSYWPRISGFASVGFVTWLIGAIAWFGLSWLHMPLGNVAAGLWRWMG</sequence>
<dbReference type="AlphaFoldDB" id="A0A845ARB4"/>
<evidence type="ECO:0000259" key="6">
    <source>
        <dbReference type="Pfam" id="PF07298"/>
    </source>
</evidence>
<dbReference type="Pfam" id="PF07298">
    <property type="entry name" value="NnrU"/>
    <property type="match status" value="1"/>
</dbReference>
<protein>
    <submittedName>
        <fullName evidence="7">MFS transporter</fullName>
    </submittedName>
</protein>
<keyword evidence="3 5" id="KW-1133">Transmembrane helix</keyword>
<evidence type="ECO:0000256" key="3">
    <source>
        <dbReference type="ARBA" id="ARBA00022989"/>
    </source>
</evidence>
<reference evidence="7 9" key="1">
    <citation type="submission" date="2019-12" db="EMBL/GenBank/DDBJ databases">
        <title>Genomic-based taxomic classification of the family Erythrobacteraceae.</title>
        <authorList>
            <person name="Xu L."/>
        </authorList>
    </citation>
    <scope>NUCLEOTIDE SEQUENCE [LARGE SCALE GENOMIC DNA]</scope>
    <source>
        <strain evidence="7 9">JCM 16677</strain>
    </source>
</reference>
<dbReference type="OrthoDB" id="7828645at2"/>
<keyword evidence="2 5" id="KW-0812">Transmembrane</keyword>
<feature type="transmembrane region" description="Helical" evidence="5">
    <location>
        <begin position="39"/>
        <end position="58"/>
    </location>
</feature>
<dbReference type="Gene3D" id="1.20.120.1630">
    <property type="match status" value="1"/>
</dbReference>
<proteinExistence type="predicted"/>
<evidence type="ECO:0000256" key="5">
    <source>
        <dbReference type="SAM" id="Phobius"/>
    </source>
</evidence>
<organism evidence="7 9">
    <name type="scientific">Parerythrobacter jejuensis</name>
    <dbReference type="NCBI Taxonomy" id="795812"/>
    <lineage>
        <taxon>Bacteria</taxon>
        <taxon>Pseudomonadati</taxon>
        <taxon>Pseudomonadota</taxon>
        <taxon>Alphaproteobacteria</taxon>
        <taxon>Sphingomonadales</taxon>
        <taxon>Erythrobacteraceae</taxon>
        <taxon>Parerythrobacter</taxon>
    </lineage>
</organism>
<feature type="transmembrane region" description="Helical" evidence="5">
    <location>
        <begin position="65"/>
        <end position="92"/>
    </location>
</feature>
<dbReference type="Proteomes" id="UP000446786">
    <property type="component" value="Unassembled WGS sequence"/>
</dbReference>
<dbReference type="RefSeq" id="WP_160778523.1">
    <property type="nucleotide sequence ID" value="NZ_BAAAZF010000001.1"/>
</dbReference>